<name>A0A5Q2MCB9_9ACTN</name>
<keyword evidence="2" id="KW-1185">Reference proteome</keyword>
<accession>A0A5Q2MCB9</accession>
<evidence type="ECO:0000313" key="2">
    <source>
        <dbReference type="Proteomes" id="UP000392064"/>
    </source>
</evidence>
<evidence type="ECO:0000313" key="1">
    <source>
        <dbReference type="EMBL" id="QGG40218.1"/>
    </source>
</evidence>
<organism evidence="1 2">
    <name type="scientific">Aeromicrobium yanjiei</name>
    <dbReference type="NCBI Taxonomy" id="2662028"/>
    <lineage>
        <taxon>Bacteria</taxon>
        <taxon>Bacillati</taxon>
        <taxon>Actinomycetota</taxon>
        <taxon>Actinomycetes</taxon>
        <taxon>Propionibacteriales</taxon>
        <taxon>Nocardioidaceae</taxon>
        <taxon>Aeromicrobium</taxon>
    </lineage>
</organism>
<reference evidence="1 2" key="1">
    <citation type="submission" date="2019-11" db="EMBL/GenBank/DDBJ databases">
        <authorList>
            <person name="Li J."/>
        </authorList>
    </citation>
    <scope>NUCLEOTIDE SEQUENCE [LARGE SCALE GENOMIC DNA]</scope>
    <source>
        <strain evidence="1 2">MF47</strain>
    </source>
</reference>
<proteinExistence type="predicted"/>
<protein>
    <recommendedName>
        <fullName evidence="3">Type IV toxin-antitoxin system AbiEi family antitoxin domain-containing protein</fullName>
    </recommendedName>
</protein>
<dbReference type="RefSeq" id="WP_153651490.1">
    <property type="nucleotide sequence ID" value="NZ_CP045737.1"/>
</dbReference>
<gene>
    <name evidence="1" type="ORF">GEV26_01860</name>
</gene>
<dbReference type="AlphaFoldDB" id="A0A5Q2MCB9"/>
<dbReference type="KEGG" id="aef:GEV26_01860"/>
<sequence>MNDQLLVRAEERGFLTRPEILDAGYDDRDIREAIRLRLLTRIGAGLYALTAAYGSLTELDQLAVRSRAVSRRHAGAVALTHQSAAALHGLPMWDAPLTEVHVTRLDTGRGRHEAGVQHHTGSIGESDVVEIDGVLVSSPDRCVWELACGLSVESALVTVDAALHRGLVTPESLLETAGPFRTWRGSRSGRLALSLADGRSESPGESRSRYLFWRYGLPAPELQFELFDSAGRFVARTDFVWELYRHLAEFDGRIKFDGTFRPEGFESVFAEKRREDDARAENWGMSRLIWTHLDASRARATALRVQAGLERSRALYGRTVIV</sequence>
<evidence type="ECO:0008006" key="3">
    <source>
        <dbReference type="Google" id="ProtNLM"/>
    </source>
</evidence>
<dbReference type="EMBL" id="CP045737">
    <property type="protein sequence ID" value="QGG40218.1"/>
    <property type="molecule type" value="Genomic_DNA"/>
</dbReference>
<dbReference type="Proteomes" id="UP000392064">
    <property type="component" value="Chromosome"/>
</dbReference>